<evidence type="ECO:0000256" key="6">
    <source>
        <dbReference type="ARBA" id="ARBA00022813"/>
    </source>
</evidence>
<keyword evidence="5 9" id="KW-0378">Hydrolase</keyword>
<dbReference type="PRINTS" id="PR00141">
    <property type="entry name" value="PROTEASOME"/>
</dbReference>
<feature type="active site" description="Nucleophile" evidence="9 11">
    <location>
        <position position="54"/>
    </location>
</feature>
<reference evidence="12" key="1">
    <citation type="submission" date="2018-10" db="EMBL/GenBank/DDBJ databases">
        <authorList>
            <person name="Hariharan J."/>
            <person name="Choudoir M.J."/>
            <person name="Diebold P."/>
            <person name="Panke-Buisse K."/>
            <person name="Campbell A.N."/>
            <person name="Buckley D.H."/>
        </authorList>
    </citation>
    <scope>NUCLEOTIDE SEQUENCE</scope>
    <source>
        <strain evidence="12">Gb1</strain>
    </source>
</reference>
<dbReference type="SUPFAM" id="SSF56235">
    <property type="entry name" value="N-terminal nucleophile aminohydrolases (Ntn hydrolases)"/>
    <property type="match status" value="1"/>
</dbReference>
<dbReference type="InterPro" id="IPR001353">
    <property type="entry name" value="Proteasome_sua/b"/>
</dbReference>
<dbReference type="PANTHER" id="PTHR32194:SF0">
    <property type="entry name" value="ATP-DEPENDENT PROTEASE SUBUNIT HSLV"/>
    <property type="match status" value="1"/>
</dbReference>
<feature type="chain" id="PRO_5029055716" description="Proteasome subunit beta" evidence="9">
    <location>
        <begin position="54"/>
        <end position="281"/>
    </location>
</feature>
<comment type="function">
    <text evidence="9">Component of the proteasome core, a large protease complex with broad specificity involved in protein degradation.</text>
</comment>
<name>A0A652KN91_9ACTN</name>
<comment type="subunit">
    <text evidence="9">The 20S proteasome core is composed of 14 alpha and 14 beta subunits that assemble into four stacked heptameric rings, resulting in a barrel-shaped structure. The two inner rings, each composed of seven catalytic beta subunits, are sandwiched by two outer rings, each composed of seven alpha subunits. The catalytic chamber with the active sites is on the inside of the barrel. Has a gated structure, the ends of the cylinder being occluded by the N-termini of the alpha-subunits. Is capped by the proteasome-associated ATPase, ARC.</text>
</comment>
<dbReference type="Gene3D" id="3.60.20.10">
    <property type="entry name" value="Glutamine Phosphoribosylpyrophosphate, subunit 1, domain 1"/>
    <property type="match status" value="1"/>
</dbReference>
<sequence length="281" mass="30144">MEANTRSTGRLPAAFLTPGSSSFMDFLSDHSPEILPGNRSLPPLQGAVEAPHGTTIVAASFPGGVVLAGDRRATMGNMIAQRDIEKVFPADEYSAVGIAGTAGLAVEMVKLFQLELEHFEKVEGATLSLEGKANRLSTMIRSNLAMAMQGLAVVPLFAGYDVDRVKGRIFSYDVTGGRSEERGYAATGSGSVFARGSMKKLYRDDLTEEQTLTLVVQALYDAADDDSATGGPDVARRIYPIVTVITDEGFRRLDDTESSEIARAILERRLEQPDGPRAALL</sequence>
<dbReference type="PROSITE" id="PS51476">
    <property type="entry name" value="PROTEASOME_BETA_2"/>
    <property type="match status" value="1"/>
</dbReference>
<comment type="activity regulation">
    <text evidence="9">The formation of the proteasomal ATPase ARC-20S proteasome complex, likely via the docking of the C-termini of ARC into the intersubunit pockets in the alpha-rings, may trigger opening of the gate for substrate entry. Interconversion between the open-gate and close-gate conformations leads to a dynamic regulation of the 20S proteasome proteolysis activity.</text>
</comment>
<dbReference type="GO" id="GO:0019941">
    <property type="term" value="P:modification-dependent protein catabolic process"/>
    <property type="evidence" value="ECO:0007669"/>
    <property type="project" value="UniProtKB-UniRule"/>
</dbReference>
<dbReference type="EC" id="3.4.25.1" evidence="9 10"/>
<dbReference type="GO" id="GO:0019774">
    <property type="term" value="C:proteasome core complex, beta-subunit complex"/>
    <property type="evidence" value="ECO:0007669"/>
    <property type="project" value="UniProtKB-UniRule"/>
</dbReference>
<dbReference type="Pfam" id="PF00227">
    <property type="entry name" value="Proteasome"/>
    <property type="match status" value="1"/>
</dbReference>
<keyword evidence="8 9" id="KW-0865">Zymogen</keyword>
<dbReference type="PANTHER" id="PTHR32194">
    <property type="entry name" value="METALLOPROTEASE TLDD"/>
    <property type="match status" value="1"/>
</dbReference>
<dbReference type="NCBIfam" id="TIGR03690">
    <property type="entry name" value="20S_bact_beta"/>
    <property type="match status" value="1"/>
</dbReference>
<comment type="caution">
    <text evidence="12">The sequence shown here is derived from an EMBL/GenBank/DDBJ whole genome shotgun (WGS) entry which is preliminary data.</text>
</comment>
<evidence type="ECO:0000256" key="8">
    <source>
        <dbReference type="ARBA" id="ARBA00023145"/>
    </source>
</evidence>
<comment type="similarity">
    <text evidence="9">Belongs to the peptidase T1B family.</text>
</comment>
<dbReference type="UniPathway" id="UPA00997"/>
<dbReference type="AlphaFoldDB" id="A0A652KN91"/>
<dbReference type="EMBL" id="RDBM01000037">
    <property type="protein sequence ID" value="TXS25163.1"/>
    <property type="molecule type" value="Genomic_DNA"/>
</dbReference>
<dbReference type="CDD" id="cd01906">
    <property type="entry name" value="proteasome_protease_HslV"/>
    <property type="match status" value="1"/>
</dbReference>
<dbReference type="InterPro" id="IPR022483">
    <property type="entry name" value="PSB_actinobac"/>
</dbReference>
<evidence type="ECO:0000256" key="5">
    <source>
        <dbReference type="ARBA" id="ARBA00022801"/>
    </source>
</evidence>
<comment type="pathway">
    <text evidence="9">Protein degradation; proteasomal Pup-dependent pathway.</text>
</comment>
<protein>
    <recommendedName>
        <fullName evidence="9 10">Proteasome subunit beta</fullName>
        <ecNumber evidence="9 10">3.4.25.1</ecNumber>
    </recommendedName>
    <alternativeName>
        <fullName evidence="9">20S proteasome beta subunit</fullName>
    </alternativeName>
    <alternativeName>
        <fullName evidence="9">Proteasome core protein PrcB</fullName>
    </alternativeName>
</protein>
<organism evidence="12">
    <name type="scientific">Streptomyces sp. gb1(2016)</name>
    <dbReference type="NCBI Taxonomy" id="1828321"/>
    <lineage>
        <taxon>Bacteria</taxon>
        <taxon>Bacillati</taxon>
        <taxon>Actinomycetota</taxon>
        <taxon>Actinomycetes</taxon>
        <taxon>Kitasatosporales</taxon>
        <taxon>Streptomycetaceae</taxon>
        <taxon>Streptomyces</taxon>
    </lineage>
</organism>
<keyword evidence="7 9" id="KW-0647">Proteasome</keyword>
<dbReference type="InterPro" id="IPR029055">
    <property type="entry name" value="Ntn_hydrolases_N"/>
</dbReference>
<dbReference type="RefSeq" id="WP_147985541.1">
    <property type="nucleotide sequence ID" value="NZ_RDBM01000037.1"/>
</dbReference>
<evidence type="ECO:0000256" key="2">
    <source>
        <dbReference type="ARBA" id="ARBA00022490"/>
    </source>
</evidence>
<comment type="subcellular location">
    <subcellularLocation>
        <location evidence="9">Cytoplasm</location>
    </subcellularLocation>
</comment>
<evidence type="ECO:0000256" key="9">
    <source>
        <dbReference type="HAMAP-Rule" id="MF_02113"/>
    </source>
</evidence>
<keyword evidence="2 9" id="KW-0963">Cytoplasm</keyword>
<dbReference type="GO" id="GO:0010498">
    <property type="term" value="P:proteasomal protein catabolic process"/>
    <property type="evidence" value="ECO:0007669"/>
    <property type="project" value="UniProtKB-UniRule"/>
</dbReference>
<evidence type="ECO:0000256" key="10">
    <source>
        <dbReference type="NCBIfam" id="TIGR03690"/>
    </source>
</evidence>
<dbReference type="InterPro" id="IPR023333">
    <property type="entry name" value="Proteasome_suB-type"/>
</dbReference>
<evidence type="ECO:0000256" key="3">
    <source>
        <dbReference type="ARBA" id="ARBA00022670"/>
    </source>
</evidence>
<dbReference type="GO" id="GO:0004298">
    <property type="term" value="F:threonine-type endopeptidase activity"/>
    <property type="evidence" value="ECO:0007669"/>
    <property type="project" value="UniProtKB-UniRule"/>
</dbReference>
<dbReference type="InterPro" id="IPR000243">
    <property type="entry name" value="Pept_T1A_subB"/>
</dbReference>
<accession>A0A652KN91</accession>
<evidence type="ECO:0000256" key="1">
    <source>
        <dbReference type="ARBA" id="ARBA00001198"/>
    </source>
</evidence>
<dbReference type="GO" id="GO:0005737">
    <property type="term" value="C:cytoplasm"/>
    <property type="evidence" value="ECO:0007669"/>
    <property type="project" value="UniProtKB-SubCell"/>
</dbReference>
<keyword evidence="4 9" id="KW-0888">Threonine protease</keyword>
<feature type="propeptide" id="PRO_5029055715" description="Removed in mature form; by autocatalysis" evidence="9">
    <location>
        <begin position="1"/>
        <end position="53"/>
    </location>
</feature>
<keyword evidence="6 9" id="KW-0068">Autocatalytic cleavage</keyword>
<dbReference type="FunFam" id="3.60.20.10:FF:000046">
    <property type="entry name" value="Proteasome subunit beta"/>
    <property type="match status" value="1"/>
</dbReference>
<evidence type="ECO:0000256" key="4">
    <source>
        <dbReference type="ARBA" id="ARBA00022698"/>
    </source>
</evidence>
<evidence type="ECO:0000256" key="11">
    <source>
        <dbReference type="PIRSR" id="PIRSR600243-1"/>
    </source>
</evidence>
<keyword evidence="3 9" id="KW-0645">Protease</keyword>
<gene>
    <name evidence="9 12" type="primary">prcB</name>
    <name evidence="12" type="ORF">EAO74_33115</name>
</gene>
<evidence type="ECO:0000256" key="7">
    <source>
        <dbReference type="ARBA" id="ARBA00022942"/>
    </source>
</evidence>
<dbReference type="HAMAP" id="MF_02113_B">
    <property type="entry name" value="Proteasome_B_B"/>
    <property type="match status" value="1"/>
</dbReference>
<proteinExistence type="inferred from homology"/>
<evidence type="ECO:0000313" key="12">
    <source>
        <dbReference type="EMBL" id="TXS25163.1"/>
    </source>
</evidence>
<comment type="catalytic activity">
    <reaction evidence="1 9">
        <text>Cleavage of peptide bonds with very broad specificity.</text>
        <dbReference type="EC" id="3.4.25.1"/>
    </reaction>
</comment>